<feature type="transmembrane region" description="Helical" evidence="2">
    <location>
        <begin position="20"/>
        <end position="43"/>
    </location>
</feature>
<keyword evidence="2" id="KW-0472">Membrane</keyword>
<dbReference type="PROSITE" id="PS51384">
    <property type="entry name" value="FAD_FR"/>
    <property type="match status" value="1"/>
</dbReference>
<sequence>MGGRSIIIDVLNMPEGWKRILHILSGSVVVFEGIAHSVIAVSLNPKPGQLTTSGWAAFGVLLAAALVALPFLRQGLGKWFMAVHRAAFLAFVSTLLWHVLHLGSNRTKILVWVSVAVWGTTTAFRILRIWRYSVVAEIVRTTETSDATLCEVRLERAIQLHPGGYFYMYFTDNTVPLLGLFRFNYLRSFTAMAVWHPTEESRLVSSVSFLLSRHCGQASAVARLSEGTTVLLDGPYGQDLRLQTQENVVLVAKGTGIASVLPLALDLGVRKHHDSCIRERIRGLRDRLRALKASSTTTSNATANSAQQQEVSSEISELSQIKLFRDTTKKVILLWSLEKNSNMDWVQRELQQLQELDKEHKLFVVCCGFERQRVGFDPFKISKHWMCLNPNGQRSFDSTVISMIKQERLALPGRMTVIVSGDKSFRQLVRNGVVDGAGVELIHYREAAYQPWRREPRARYPVRPAENGSTQLREITTVSVPRRTYSVASATSLYSNT</sequence>
<keyword evidence="2" id="KW-1133">Transmembrane helix</keyword>
<dbReference type="OrthoDB" id="5244652at2759"/>
<dbReference type="EMBL" id="AZHF01000008">
    <property type="protein sequence ID" value="OAA71741.1"/>
    <property type="molecule type" value="Genomic_DNA"/>
</dbReference>
<keyword evidence="2" id="KW-0812">Transmembrane</keyword>
<accession>A0A168CSM9</accession>
<dbReference type="PANTHER" id="PTHR32361:SF23">
    <property type="entry name" value="FERRIC-CHELATE REDUCTASE"/>
    <property type="match status" value="1"/>
</dbReference>
<keyword evidence="5" id="KW-1185">Reference proteome</keyword>
<dbReference type="AlphaFoldDB" id="A0A168CSM9"/>
<feature type="domain" description="FAD-binding FR-type" evidence="3">
    <location>
        <begin position="128"/>
        <end position="242"/>
    </location>
</feature>
<evidence type="ECO:0000313" key="4">
    <source>
        <dbReference type="EMBL" id="OAA71741.1"/>
    </source>
</evidence>
<evidence type="ECO:0000259" key="3">
    <source>
        <dbReference type="PROSITE" id="PS51384"/>
    </source>
</evidence>
<evidence type="ECO:0000256" key="1">
    <source>
        <dbReference type="ARBA" id="ARBA00022448"/>
    </source>
</evidence>
<comment type="caution">
    <text evidence="4">The sequence shown here is derived from an EMBL/GenBank/DDBJ whole genome shotgun (WGS) entry which is preliminary data.</text>
</comment>
<dbReference type="Gene3D" id="3.40.50.80">
    <property type="entry name" value="Nucleotide-binding domain of ferredoxin-NADP reductase (FNR) module"/>
    <property type="match status" value="1"/>
</dbReference>
<dbReference type="InterPro" id="IPR017927">
    <property type="entry name" value="FAD-bd_FR_type"/>
</dbReference>
<dbReference type="SUPFAM" id="SSF52343">
    <property type="entry name" value="Ferredoxin reductase-like, C-terminal NADP-linked domain"/>
    <property type="match status" value="1"/>
</dbReference>
<proteinExistence type="predicted"/>
<evidence type="ECO:0000313" key="5">
    <source>
        <dbReference type="Proteomes" id="UP000076881"/>
    </source>
</evidence>
<dbReference type="GO" id="GO:0006879">
    <property type="term" value="P:intracellular iron ion homeostasis"/>
    <property type="evidence" value="ECO:0007669"/>
    <property type="project" value="TreeGrafter"/>
</dbReference>
<dbReference type="InterPro" id="IPR039261">
    <property type="entry name" value="FNR_nucleotide-bd"/>
</dbReference>
<dbReference type="Proteomes" id="UP000076881">
    <property type="component" value="Unassembled WGS sequence"/>
</dbReference>
<dbReference type="GO" id="GO:0005886">
    <property type="term" value="C:plasma membrane"/>
    <property type="evidence" value="ECO:0007669"/>
    <property type="project" value="TreeGrafter"/>
</dbReference>
<feature type="transmembrane region" description="Helical" evidence="2">
    <location>
        <begin position="55"/>
        <end position="72"/>
    </location>
</feature>
<reference evidence="4 5" key="1">
    <citation type="journal article" date="2016" name="Genome Biol. Evol.">
        <title>Divergent and convergent evolution of fungal pathogenicity.</title>
        <authorList>
            <person name="Shang Y."/>
            <person name="Xiao G."/>
            <person name="Zheng P."/>
            <person name="Cen K."/>
            <person name="Zhan S."/>
            <person name="Wang C."/>
        </authorList>
    </citation>
    <scope>NUCLEOTIDE SEQUENCE [LARGE SCALE GENOMIC DNA]</scope>
    <source>
        <strain evidence="4 5">RCEF 1005</strain>
    </source>
</reference>
<dbReference type="GO" id="GO:0000293">
    <property type="term" value="F:ferric-chelate reductase activity"/>
    <property type="evidence" value="ECO:0007669"/>
    <property type="project" value="TreeGrafter"/>
</dbReference>
<dbReference type="InterPro" id="IPR051410">
    <property type="entry name" value="Ferric/Cupric_Reductase"/>
</dbReference>
<dbReference type="PANTHER" id="PTHR32361">
    <property type="entry name" value="FERRIC/CUPRIC REDUCTASE TRANSMEMBRANE COMPONENT"/>
    <property type="match status" value="1"/>
</dbReference>
<organism evidence="4 5">
    <name type="scientific">Akanthomyces lecanii RCEF 1005</name>
    <dbReference type="NCBI Taxonomy" id="1081108"/>
    <lineage>
        <taxon>Eukaryota</taxon>
        <taxon>Fungi</taxon>
        <taxon>Dikarya</taxon>
        <taxon>Ascomycota</taxon>
        <taxon>Pezizomycotina</taxon>
        <taxon>Sordariomycetes</taxon>
        <taxon>Hypocreomycetidae</taxon>
        <taxon>Hypocreales</taxon>
        <taxon>Cordycipitaceae</taxon>
        <taxon>Akanthomyces</taxon>
        <taxon>Cordyceps confragosa</taxon>
    </lineage>
</organism>
<feature type="transmembrane region" description="Helical" evidence="2">
    <location>
        <begin position="79"/>
        <end position="97"/>
    </location>
</feature>
<dbReference type="GO" id="GO:0006826">
    <property type="term" value="P:iron ion transport"/>
    <property type="evidence" value="ECO:0007669"/>
    <property type="project" value="TreeGrafter"/>
</dbReference>
<dbReference type="STRING" id="1081108.A0A168CSM9"/>
<protein>
    <submittedName>
        <fullName evidence="4">Ferredoxin reductase-type FAD-binding domain protein</fullName>
    </submittedName>
</protein>
<name>A0A168CSM9_CORDF</name>
<evidence type="ECO:0000256" key="2">
    <source>
        <dbReference type="SAM" id="Phobius"/>
    </source>
</evidence>
<gene>
    <name evidence="4" type="ORF">LEL_08976</name>
</gene>
<dbReference type="GO" id="GO:0015677">
    <property type="term" value="P:copper ion import"/>
    <property type="evidence" value="ECO:0007669"/>
    <property type="project" value="TreeGrafter"/>
</dbReference>
<keyword evidence="1" id="KW-0813">Transport</keyword>